<protein>
    <submittedName>
        <fullName evidence="2">Uncharacterized protein</fullName>
    </submittedName>
</protein>
<name>A0A3D8P1N1_9THEO</name>
<organism evidence="2 3">
    <name type="scientific">Ammonifex thiophilus</name>
    <dbReference type="NCBI Taxonomy" id="444093"/>
    <lineage>
        <taxon>Bacteria</taxon>
        <taxon>Bacillati</taxon>
        <taxon>Bacillota</taxon>
        <taxon>Clostridia</taxon>
        <taxon>Thermoanaerobacterales</taxon>
        <taxon>Thermoanaerobacteraceae</taxon>
        <taxon>Ammonifex</taxon>
    </lineage>
</organism>
<proteinExistence type="predicted"/>
<gene>
    <name evidence="2" type="ORF">DXX99_08995</name>
</gene>
<evidence type="ECO:0000313" key="2">
    <source>
        <dbReference type="EMBL" id="RDV81758.1"/>
    </source>
</evidence>
<accession>A0A3D8P1N1</accession>
<sequence length="146" mass="16763">MAPGLKRELKEEKSEWKKRAIKKRLKEVRSELKALRRHLQTLQSGESEPASRQPVYRRKEPVRGRPLGWRRKAWRVLSAALTVPYLEKLPQVRGMPRELFSLEDCFGGGEPPKAGGEKASSCSWCRDGCMKVTYTLLYSFSNQDAT</sequence>
<dbReference type="Proteomes" id="UP000256329">
    <property type="component" value="Unassembled WGS sequence"/>
</dbReference>
<dbReference type="AlphaFoldDB" id="A0A3D8P1N1"/>
<evidence type="ECO:0000313" key="3">
    <source>
        <dbReference type="Proteomes" id="UP000256329"/>
    </source>
</evidence>
<feature type="region of interest" description="Disordered" evidence="1">
    <location>
        <begin position="38"/>
        <end position="59"/>
    </location>
</feature>
<keyword evidence="3" id="KW-1185">Reference proteome</keyword>
<comment type="caution">
    <text evidence="2">The sequence shown here is derived from an EMBL/GenBank/DDBJ whole genome shotgun (WGS) entry which is preliminary data.</text>
</comment>
<dbReference type="EMBL" id="QSLN01000016">
    <property type="protein sequence ID" value="RDV81758.1"/>
    <property type="molecule type" value="Genomic_DNA"/>
</dbReference>
<evidence type="ECO:0000256" key="1">
    <source>
        <dbReference type="SAM" id="MobiDB-lite"/>
    </source>
</evidence>
<reference evidence="2 3" key="1">
    <citation type="submission" date="2018-08" db="EMBL/GenBank/DDBJ databases">
        <title>Form III RuBisCO-mediated autotrophy in Thermodesulfobium bacteria.</title>
        <authorList>
            <person name="Toshchakov S.V."/>
            <person name="Kublanov I.V."/>
            <person name="Frolov E."/>
            <person name="Bonch-Osmolovskaya E.A."/>
            <person name="Tourova T.P."/>
            <person name="Chernych N.A."/>
            <person name="Lebedinsky A.V."/>
        </authorList>
    </citation>
    <scope>NUCLEOTIDE SEQUENCE [LARGE SCALE GENOMIC DNA]</scope>
    <source>
        <strain evidence="2 3">SR</strain>
    </source>
</reference>